<reference evidence="2 3" key="1">
    <citation type="submission" date="2016-10" db="EMBL/GenBank/DDBJ databases">
        <authorList>
            <person name="de Groot N.N."/>
        </authorList>
    </citation>
    <scope>NUCLEOTIDE SEQUENCE [LARGE SCALE GENOMIC DNA]</scope>
    <source>
        <strain evidence="2 3">DSM 6059</strain>
    </source>
</reference>
<dbReference type="RefSeq" id="WP_091991748.1">
    <property type="nucleotide sequence ID" value="NZ_FOLO01000092.1"/>
</dbReference>
<dbReference type="OrthoDB" id="10000806at2"/>
<keyword evidence="3" id="KW-1185">Reference proteome</keyword>
<feature type="signal peptide" evidence="1">
    <location>
        <begin position="1"/>
        <end position="18"/>
    </location>
</feature>
<organism evidence="2 3">
    <name type="scientific">Pseudoalteromonas denitrificans DSM 6059</name>
    <dbReference type="NCBI Taxonomy" id="1123010"/>
    <lineage>
        <taxon>Bacteria</taxon>
        <taxon>Pseudomonadati</taxon>
        <taxon>Pseudomonadota</taxon>
        <taxon>Gammaproteobacteria</taxon>
        <taxon>Alteromonadales</taxon>
        <taxon>Pseudoalteromonadaceae</taxon>
        <taxon>Pseudoalteromonas</taxon>
    </lineage>
</organism>
<feature type="chain" id="PRO_5011532156" evidence="1">
    <location>
        <begin position="19"/>
        <end position="114"/>
    </location>
</feature>
<evidence type="ECO:0000313" key="2">
    <source>
        <dbReference type="EMBL" id="SFD71986.1"/>
    </source>
</evidence>
<dbReference type="STRING" id="1123010.SAMN02745724_05281"/>
<proteinExistence type="predicted"/>
<name>A0A1I1UMG7_9GAMM</name>
<dbReference type="EMBL" id="FOLO01000092">
    <property type="protein sequence ID" value="SFD71986.1"/>
    <property type="molecule type" value="Genomic_DNA"/>
</dbReference>
<evidence type="ECO:0000313" key="3">
    <source>
        <dbReference type="Proteomes" id="UP000198862"/>
    </source>
</evidence>
<keyword evidence="1" id="KW-0732">Signal</keyword>
<accession>A0A1I1UMG7</accession>
<gene>
    <name evidence="2" type="ORF">SAMN02745724_05281</name>
</gene>
<dbReference type="Proteomes" id="UP000198862">
    <property type="component" value="Unassembled WGS sequence"/>
</dbReference>
<evidence type="ECO:0000256" key="1">
    <source>
        <dbReference type="SAM" id="SignalP"/>
    </source>
</evidence>
<sequence length="114" mass="13209">MKFFLFTTLISMTLSVLAFDKVNFLEYENYSFNISESEKISILSSSMNLENFKKAISSKGKCFGIAATGYSELNYAFKNNLISYQAYNWGWHNHYYPIIDRNNFIDAVCPFTES</sequence>
<protein>
    <submittedName>
        <fullName evidence="2">Uncharacterized protein</fullName>
    </submittedName>
</protein>
<dbReference type="AlphaFoldDB" id="A0A1I1UMG7"/>